<dbReference type="Proteomes" id="UP000483293">
    <property type="component" value="Unassembled WGS sequence"/>
</dbReference>
<gene>
    <name evidence="1" type="ORF">GFD21_06610</name>
</gene>
<evidence type="ECO:0000313" key="1">
    <source>
        <dbReference type="EMBL" id="NEG55442.1"/>
    </source>
</evidence>
<dbReference type="RefSeq" id="WP_163197160.1">
    <property type="nucleotide sequence ID" value="NZ_WHZV01000005.1"/>
</dbReference>
<accession>A0A6L9SV66</accession>
<protein>
    <submittedName>
        <fullName evidence="1">Uncharacterized protein</fullName>
    </submittedName>
</protein>
<name>A0A6L9SV66_9BIFI</name>
<organism evidence="1 2">
    <name type="scientific">Bifidobacterium platyrrhinorum</name>
    <dbReference type="NCBI Taxonomy" id="2661628"/>
    <lineage>
        <taxon>Bacteria</taxon>
        <taxon>Bacillati</taxon>
        <taxon>Actinomycetota</taxon>
        <taxon>Actinomycetes</taxon>
        <taxon>Bifidobacteriales</taxon>
        <taxon>Bifidobacteriaceae</taxon>
        <taxon>Bifidobacterium</taxon>
    </lineage>
</organism>
<proteinExistence type="predicted"/>
<dbReference type="AlphaFoldDB" id="A0A6L9SV66"/>
<keyword evidence="2" id="KW-1185">Reference proteome</keyword>
<evidence type="ECO:0000313" key="2">
    <source>
        <dbReference type="Proteomes" id="UP000483293"/>
    </source>
</evidence>
<reference evidence="1 2" key="1">
    <citation type="submission" date="2019-10" db="EMBL/GenBank/DDBJ databases">
        <title>Bifidobacterium from non-human primates.</title>
        <authorList>
            <person name="Modesto M."/>
        </authorList>
    </citation>
    <scope>NUCLEOTIDE SEQUENCE [LARGE SCALE GENOMIC DNA]</scope>
    <source>
        <strain evidence="1 2">SMA15</strain>
    </source>
</reference>
<comment type="caution">
    <text evidence="1">The sequence shown here is derived from an EMBL/GenBank/DDBJ whole genome shotgun (WGS) entry which is preliminary data.</text>
</comment>
<sequence>MKLTDDKLVDIDDVESLRAVIEAITGKPLYEPLPNAIGPTWSMRRVDDKMVDEVFYDTVSPSAESLVLDTAPYTSAWLLEWEWTSGFGHHHRCSVLLVDEKASWGDGAMRTRTLYRRNGAFSDEMVRACILLHMSGVTRGEVGEWYW</sequence>
<dbReference type="EMBL" id="WHZV01000005">
    <property type="protein sequence ID" value="NEG55442.1"/>
    <property type="molecule type" value="Genomic_DNA"/>
</dbReference>